<dbReference type="AlphaFoldDB" id="A0A9D3XJZ1"/>
<comment type="caution">
    <text evidence="2">The sequence shown here is derived from an EMBL/GenBank/DDBJ whole genome shotgun (WGS) entry which is preliminary data.</text>
</comment>
<evidence type="ECO:0000256" key="1">
    <source>
        <dbReference type="SAM" id="MobiDB-lite"/>
    </source>
</evidence>
<dbReference type="EMBL" id="JAHDVG010000466">
    <property type="protein sequence ID" value="KAH1182874.1"/>
    <property type="molecule type" value="Genomic_DNA"/>
</dbReference>
<dbReference type="Proteomes" id="UP000827986">
    <property type="component" value="Unassembled WGS sequence"/>
</dbReference>
<evidence type="ECO:0000313" key="2">
    <source>
        <dbReference type="EMBL" id="KAH1182874.1"/>
    </source>
</evidence>
<evidence type="ECO:0000313" key="3">
    <source>
        <dbReference type="Proteomes" id="UP000827986"/>
    </source>
</evidence>
<accession>A0A9D3XJZ1</accession>
<sequence length="129" mass="14643">MGEFKTRHWTMSAEQSIPDTAPIALWGQRVPPRVQRGNRRECKRPSCWEVEVGGHFPGRWGFAGFPGEKEEWIGGGEQVGCKPDPGQRLLTNEEEEKGRAGSRRAKMEYFDCVFDRLDLNSGKDGLFVM</sequence>
<protein>
    <submittedName>
        <fullName evidence="2">Uncharacterized protein</fullName>
    </submittedName>
</protein>
<gene>
    <name evidence="2" type="ORF">KIL84_004366</name>
</gene>
<name>A0A9D3XJZ1_9SAUR</name>
<organism evidence="2 3">
    <name type="scientific">Mauremys mutica</name>
    <name type="common">yellowpond turtle</name>
    <dbReference type="NCBI Taxonomy" id="74926"/>
    <lineage>
        <taxon>Eukaryota</taxon>
        <taxon>Metazoa</taxon>
        <taxon>Chordata</taxon>
        <taxon>Craniata</taxon>
        <taxon>Vertebrata</taxon>
        <taxon>Euteleostomi</taxon>
        <taxon>Archelosauria</taxon>
        <taxon>Testudinata</taxon>
        <taxon>Testudines</taxon>
        <taxon>Cryptodira</taxon>
        <taxon>Durocryptodira</taxon>
        <taxon>Testudinoidea</taxon>
        <taxon>Geoemydidae</taxon>
        <taxon>Geoemydinae</taxon>
        <taxon>Mauremys</taxon>
    </lineage>
</organism>
<reference evidence="2" key="1">
    <citation type="submission" date="2021-09" db="EMBL/GenBank/DDBJ databases">
        <title>The genome of Mauremys mutica provides insights into the evolution of semi-aquatic lifestyle.</title>
        <authorList>
            <person name="Gong S."/>
            <person name="Gao Y."/>
        </authorList>
    </citation>
    <scope>NUCLEOTIDE SEQUENCE</scope>
    <source>
        <strain evidence="2">MM-2020</strain>
        <tissue evidence="2">Muscle</tissue>
    </source>
</reference>
<keyword evidence="3" id="KW-1185">Reference proteome</keyword>
<proteinExistence type="predicted"/>
<feature type="region of interest" description="Disordered" evidence="1">
    <location>
        <begin position="76"/>
        <end position="101"/>
    </location>
</feature>